<name>A0A0A9CIN8_ARUDO</name>
<sequence length="9" mass="1009">MYILGLSGR</sequence>
<protein>
    <submittedName>
        <fullName evidence="1">Uncharacterized protein</fullName>
    </submittedName>
</protein>
<organism evidence="1">
    <name type="scientific">Arundo donax</name>
    <name type="common">Giant reed</name>
    <name type="synonym">Donax arundinaceus</name>
    <dbReference type="NCBI Taxonomy" id="35708"/>
    <lineage>
        <taxon>Eukaryota</taxon>
        <taxon>Viridiplantae</taxon>
        <taxon>Streptophyta</taxon>
        <taxon>Embryophyta</taxon>
        <taxon>Tracheophyta</taxon>
        <taxon>Spermatophyta</taxon>
        <taxon>Magnoliopsida</taxon>
        <taxon>Liliopsida</taxon>
        <taxon>Poales</taxon>
        <taxon>Poaceae</taxon>
        <taxon>PACMAD clade</taxon>
        <taxon>Arundinoideae</taxon>
        <taxon>Arundineae</taxon>
        <taxon>Arundo</taxon>
    </lineage>
</organism>
<reference evidence="1" key="2">
    <citation type="journal article" date="2015" name="Data Brief">
        <title>Shoot transcriptome of the giant reed, Arundo donax.</title>
        <authorList>
            <person name="Barrero R.A."/>
            <person name="Guerrero F.D."/>
            <person name="Moolhuijzen P."/>
            <person name="Goolsby J.A."/>
            <person name="Tidwell J."/>
            <person name="Bellgard S.E."/>
            <person name="Bellgard M.I."/>
        </authorList>
    </citation>
    <scope>NUCLEOTIDE SEQUENCE</scope>
    <source>
        <tissue evidence="1">Shoot tissue taken approximately 20 cm above the soil surface</tissue>
    </source>
</reference>
<evidence type="ECO:0000313" key="1">
    <source>
        <dbReference type="EMBL" id="JAD74328.1"/>
    </source>
</evidence>
<accession>A0A0A9CIN8</accession>
<dbReference type="EMBL" id="GBRH01223567">
    <property type="protein sequence ID" value="JAD74328.1"/>
    <property type="molecule type" value="Transcribed_RNA"/>
</dbReference>
<proteinExistence type="predicted"/>
<reference evidence="1" key="1">
    <citation type="submission" date="2014-09" db="EMBL/GenBank/DDBJ databases">
        <authorList>
            <person name="Magalhaes I.L.F."/>
            <person name="Oliveira U."/>
            <person name="Santos F.R."/>
            <person name="Vidigal T.H.D.A."/>
            <person name="Brescovit A.D."/>
            <person name="Santos A.J."/>
        </authorList>
    </citation>
    <scope>NUCLEOTIDE SEQUENCE</scope>
    <source>
        <tissue evidence="1">Shoot tissue taken approximately 20 cm above the soil surface</tissue>
    </source>
</reference>